<name>A0A0M3HXK4_ASCLU</name>
<evidence type="ECO:0000313" key="2">
    <source>
        <dbReference type="Proteomes" id="UP000036681"/>
    </source>
</evidence>
<dbReference type="WBParaSite" id="ALUE_0000807701-mRNA-1">
    <property type="protein sequence ID" value="ALUE_0000807701-mRNA-1"/>
    <property type="gene ID" value="ALUE_0000807701"/>
</dbReference>
<proteinExistence type="predicted"/>
<feature type="region of interest" description="Disordered" evidence="1">
    <location>
        <begin position="34"/>
        <end position="71"/>
    </location>
</feature>
<protein>
    <submittedName>
        <fullName evidence="3">Uncharacterized protein</fullName>
    </submittedName>
</protein>
<dbReference type="AlphaFoldDB" id="A0A0M3HXK4"/>
<organism evidence="2 3">
    <name type="scientific">Ascaris lumbricoides</name>
    <name type="common">Giant roundworm</name>
    <dbReference type="NCBI Taxonomy" id="6252"/>
    <lineage>
        <taxon>Eukaryota</taxon>
        <taxon>Metazoa</taxon>
        <taxon>Ecdysozoa</taxon>
        <taxon>Nematoda</taxon>
        <taxon>Chromadorea</taxon>
        <taxon>Rhabditida</taxon>
        <taxon>Spirurina</taxon>
        <taxon>Ascaridomorpha</taxon>
        <taxon>Ascaridoidea</taxon>
        <taxon>Ascarididae</taxon>
        <taxon>Ascaris</taxon>
    </lineage>
</organism>
<reference evidence="3" key="1">
    <citation type="submission" date="2017-02" db="UniProtKB">
        <authorList>
            <consortium name="WormBaseParasite"/>
        </authorList>
    </citation>
    <scope>IDENTIFICATION</scope>
</reference>
<evidence type="ECO:0000256" key="1">
    <source>
        <dbReference type="SAM" id="MobiDB-lite"/>
    </source>
</evidence>
<accession>A0A0M3HXK4</accession>
<feature type="region of interest" description="Disordered" evidence="1">
    <location>
        <begin position="91"/>
        <end position="119"/>
    </location>
</feature>
<keyword evidence="2" id="KW-1185">Reference proteome</keyword>
<evidence type="ECO:0000313" key="3">
    <source>
        <dbReference type="WBParaSite" id="ALUE_0000807701-mRNA-1"/>
    </source>
</evidence>
<sequence length="153" mass="17104">MITNECVDPVNDATRSTNFDVELPKACGSSEAIVDGKRSQKRQFPLVVEERTSQKKQISPLKPGDQQMMTAPDSISLSSIGTENTECGTEVNLDCKKTPEKSGNPPPPYNQPDFLSAPNQRRYLSRLSHMSTPASDQDSFYFGLRRKLNFKDF</sequence>
<dbReference type="Proteomes" id="UP000036681">
    <property type="component" value="Unplaced"/>
</dbReference>